<evidence type="ECO:0000256" key="1">
    <source>
        <dbReference type="SAM" id="SignalP"/>
    </source>
</evidence>
<keyword evidence="1" id="KW-0732">Signal</keyword>
<dbReference type="Proteomes" id="UP000601361">
    <property type="component" value="Unassembled WGS sequence"/>
</dbReference>
<dbReference type="EMBL" id="BMGS01000006">
    <property type="protein sequence ID" value="GGG47353.1"/>
    <property type="molecule type" value="Genomic_DNA"/>
</dbReference>
<evidence type="ECO:0000313" key="2">
    <source>
        <dbReference type="EMBL" id="GGG47353.1"/>
    </source>
</evidence>
<gene>
    <name evidence="2" type="ORF">GCM10011378_24440</name>
</gene>
<feature type="chain" id="PRO_5045990626" description="DUF4369 domain-containing protein" evidence="1">
    <location>
        <begin position="22"/>
        <end position="217"/>
    </location>
</feature>
<dbReference type="RefSeq" id="WP_188558132.1">
    <property type="nucleotide sequence ID" value="NZ_BMGS01000006.1"/>
</dbReference>
<organism evidence="2 3">
    <name type="scientific">Hymenobacter glacieicola</name>
    <dbReference type="NCBI Taxonomy" id="1562124"/>
    <lineage>
        <taxon>Bacteria</taxon>
        <taxon>Pseudomonadati</taxon>
        <taxon>Bacteroidota</taxon>
        <taxon>Cytophagia</taxon>
        <taxon>Cytophagales</taxon>
        <taxon>Hymenobacteraceae</taxon>
        <taxon>Hymenobacter</taxon>
    </lineage>
</organism>
<feature type="signal peptide" evidence="1">
    <location>
        <begin position="1"/>
        <end position="21"/>
    </location>
</feature>
<proteinExistence type="predicted"/>
<name>A0ABQ1WWC4_9BACT</name>
<evidence type="ECO:0000313" key="3">
    <source>
        <dbReference type="Proteomes" id="UP000601361"/>
    </source>
</evidence>
<keyword evidence="3" id="KW-1185">Reference proteome</keyword>
<reference evidence="3" key="1">
    <citation type="journal article" date="2019" name="Int. J. Syst. Evol. Microbiol.">
        <title>The Global Catalogue of Microorganisms (GCM) 10K type strain sequencing project: providing services to taxonomists for standard genome sequencing and annotation.</title>
        <authorList>
            <consortium name="The Broad Institute Genomics Platform"/>
            <consortium name="The Broad Institute Genome Sequencing Center for Infectious Disease"/>
            <person name="Wu L."/>
            <person name="Ma J."/>
        </authorList>
    </citation>
    <scope>NUCLEOTIDE SEQUENCE [LARGE SCALE GENOMIC DNA]</scope>
    <source>
        <strain evidence="3">CGMCC 1.12990</strain>
    </source>
</reference>
<accession>A0ABQ1WWC4</accession>
<protein>
    <recommendedName>
        <fullName evidence="4">DUF4369 domain-containing protein</fullName>
    </recommendedName>
</protein>
<evidence type="ECO:0008006" key="4">
    <source>
        <dbReference type="Google" id="ProtNLM"/>
    </source>
</evidence>
<comment type="caution">
    <text evidence="2">The sequence shown here is derived from an EMBL/GenBank/DDBJ whole genome shotgun (WGS) entry which is preliminary data.</text>
</comment>
<sequence>MRFQYFLFAALLISTSTSAQAQFDFEPGSYILENNAHVRHVGFLKVGNKNLRVKAEAGRILAYPWAEVRSYRIGNSRYVKASGFTIKTTLAERIADHEFVQLLDSGAVSLMRYEYEFNGGTPGFGGAPGLGPSRRPSIYLLQRAGETGTSDIPYNMLDGAGKKFREAVSSFVGSRPDLVKVVEAKKVTIYNLETFIHAFNNHEPFLNYPMEKAHNIK</sequence>